<dbReference type="AlphaFoldDB" id="A0A9Q0MG84"/>
<dbReference type="GO" id="GO:0030838">
    <property type="term" value="P:positive regulation of actin filament polymerization"/>
    <property type="evidence" value="ECO:0007669"/>
    <property type="project" value="TreeGrafter"/>
</dbReference>
<keyword evidence="6" id="KW-1185">Reference proteome</keyword>
<accession>A0A9Q0MG84</accession>
<protein>
    <recommendedName>
        <fullName evidence="4">SH3 domain-containing protein</fullName>
    </recommendedName>
</protein>
<dbReference type="InterPro" id="IPR027681">
    <property type="entry name" value="IRSp53/IRTKS/Pinkbar"/>
</dbReference>
<dbReference type="PANTHER" id="PTHR14206:SF7">
    <property type="entry name" value="INSULIN RECEPTOR SUBSTRATE 53 KDA, ISOFORM A"/>
    <property type="match status" value="1"/>
</dbReference>
<dbReference type="EMBL" id="JAPWDV010000001">
    <property type="protein sequence ID" value="KAJ6225112.1"/>
    <property type="molecule type" value="Genomic_DNA"/>
</dbReference>
<dbReference type="Gene3D" id="2.30.30.40">
    <property type="entry name" value="SH3 Domains"/>
    <property type="match status" value="2"/>
</dbReference>
<dbReference type="PROSITE" id="PS50002">
    <property type="entry name" value="SH3"/>
    <property type="match status" value="2"/>
</dbReference>
<dbReference type="GO" id="GO:0005654">
    <property type="term" value="C:nucleoplasm"/>
    <property type="evidence" value="ECO:0007669"/>
    <property type="project" value="TreeGrafter"/>
</dbReference>
<evidence type="ECO:0000313" key="5">
    <source>
        <dbReference type="EMBL" id="KAJ6225112.1"/>
    </source>
</evidence>
<keyword evidence="1 2" id="KW-0728">SH3 domain</keyword>
<feature type="compositionally biased region" description="Acidic residues" evidence="3">
    <location>
        <begin position="256"/>
        <end position="265"/>
    </location>
</feature>
<dbReference type="GO" id="GO:0051017">
    <property type="term" value="P:actin filament bundle assembly"/>
    <property type="evidence" value="ECO:0007669"/>
    <property type="project" value="TreeGrafter"/>
</dbReference>
<feature type="domain" description="SH3" evidence="4">
    <location>
        <begin position="167"/>
        <end position="239"/>
    </location>
</feature>
<feature type="compositionally biased region" description="Basic and acidic residues" evidence="3">
    <location>
        <begin position="238"/>
        <end position="247"/>
    </location>
</feature>
<dbReference type="Pfam" id="PF00018">
    <property type="entry name" value="SH3_1"/>
    <property type="match status" value="1"/>
</dbReference>
<feature type="region of interest" description="Disordered" evidence="3">
    <location>
        <begin position="237"/>
        <end position="293"/>
    </location>
</feature>
<proteinExistence type="predicted"/>
<evidence type="ECO:0000256" key="3">
    <source>
        <dbReference type="SAM" id="MobiDB-lite"/>
    </source>
</evidence>
<dbReference type="InterPro" id="IPR001452">
    <property type="entry name" value="SH3_domain"/>
</dbReference>
<comment type="caution">
    <text evidence="5">The sequence shown here is derived from an EMBL/GenBank/DDBJ whole genome shotgun (WGS) entry which is preliminary data.</text>
</comment>
<dbReference type="SUPFAM" id="SSF50044">
    <property type="entry name" value="SH3-domain"/>
    <property type="match status" value="2"/>
</dbReference>
<dbReference type="GO" id="GO:0051764">
    <property type="term" value="P:actin crosslink formation"/>
    <property type="evidence" value="ECO:0007669"/>
    <property type="project" value="TreeGrafter"/>
</dbReference>
<sequence>MEKPNKVEIVTAIVSSSDIIGEDCLCFDQGDLIQVLQKQGDWWYGLKVFGKKTGWFQSASVCAMGGKVEITANELSDVLKPKMIEPTKKLNETIKPPIPPKPKIVNNHSHLKKSQQDNLNIQNSKTKSCFKTKLDMIFRKSSLHKSNDKSESRVNITKCNENEVNLKHQMVVVAIADYQSKDFNQLCFRTGDFIRINQFTNTGWWQGELIKNEKEDEEEENAQKHIGWFPESYVQIPENDKKQDNNSESKQYWSDDSFESDDSDYESGSSNWPVVNRSQLDDDDDETDEISNNRPINVNSTIAILSLNKIEAIQLYPRNLPLDVYLKIGIGRSWNCSHTLRTTTTSSMERIENFSSQTIENHFKLDWNIDLRLNILNMDDCLMISCLNVMSDQCLAMAEPIRLDTLISHSKHLNNFTKGIPLTIHSNDIEWSHPDGHQIKACLLVKFDIVDLR</sequence>
<evidence type="ECO:0000256" key="2">
    <source>
        <dbReference type="PROSITE-ProRule" id="PRU00192"/>
    </source>
</evidence>
<dbReference type="PANTHER" id="PTHR14206">
    <property type="entry name" value="BRAIN-SPECIFIC ANGIOGENESIS INHIBITOR 1-ASSOCIATED PROTEIN 2"/>
    <property type="match status" value="1"/>
</dbReference>
<dbReference type="GO" id="GO:0005829">
    <property type="term" value="C:cytosol"/>
    <property type="evidence" value="ECO:0007669"/>
    <property type="project" value="TreeGrafter"/>
</dbReference>
<gene>
    <name evidence="5" type="ORF">RDWZM_003657</name>
</gene>
<dbReference type="Pfam" id="PF07653">
    <property type="entry name" value="SH3_2"/>
    <property type="match status" value="1"/>
</dbReference>
<dbReference type="InterPro" id="IPR036028">
    <property type="entry name" value="SH3-like_dom_sf"/>
</dbReference>
<feature type="domain" description="SH3" evidence="4">
    <location>
        <begin position="5"/>
        <end position="66"/>
    </location>
</feature>
<evidence type="ECO:0000259" key="4">
    <source>
        <dbReference type="PROSITE" id="PS50002"/>
    </source>
</evidence>
<reference evidence="5" key="1">
    <citation type="submission" date="2022-12" db="EMBL/GenBank/DDBJ databases">
        <title>Genome assemblies of Blomia tropicalis.</title>
        <authorList>
            <person name="Cui Y."/>
        </authorList>
    </citation>
    <scope>NUCLEOTIDE SEQUENCE</scope>
    <source>
        <tissue evidence="5">Adult mites</tissue>
    </source>
</reference>
<dbReference type="SMART" id="SM00326">
    <property type="entry name" value="SH3"/>
    <property type="match status" value="2"/>
</dbReference>
<organism evidence="5 6">
    <name type="scientific">Blomia tropicalis</name>
    <name type="common">Mite</name>
    <dbReference type="NCBI Taxonomy" id="40697"/>
    <lineage>
        <taxon>Eukaryota</taxon>
        <taxon>Metazoa</taxon>
        <taxon>Ecdysozoa</taxon>
        <taxon>Arthropoda</taxon>
        <taxon>Chelicerata</taxon>
        <taxon>Arachnida</taxon>
        <taxon>Acari</taxon>
        <taxon>Acariformes</taxon>
        <taxon>Sarcoptiformes</taxon>
        <taxon>Astigmata</taxon>
        <taxon>Glycyphagoidea</taxon>
        <taxon>Echimyopodidae</taxon>
        <taxon>Blomia</taxon>
    </lineage>
</organism>
<evidence type="ECO:0000313" key="6">
    <source>
        <dbReference type="Proteomes" id="UP001142055"/>
    </source>
</evidence>
<evidence type="ECO:0000256" key="1">
    <source>
        <dbReference type="ARBA" id="ARBA00022443"/>
    </source>
</evidence>
<dbReference type="Proteomes" id="UP001142055">
    <property type="component" value="Chromosome 1"/>
</dbReference>
<name>A0A9Q0MG84_BLOTA</name>